<dbReference type="InterPro" id="IPR005232">
    <property type="entry name" value="LarE"/>
</dbReference>
<reference evidence="3 4" key="1">
    <citation type="submission" date="2019-03" db="EMBL/GenBank/DDBJ databases">
        <title>Genomic Encyclopedia of Type Strains, Phase IV (KMG-IV): sequencing the most valuable type-strain genomes for metagenomic binning, comparative biology and taxonomic classification.</title>
        <authorList>
            <person name="Goeker M."/>
        </authorList>
    </citation>
    <scope>NUCLEOTIDE SEQUENCE [LARGE SCALE GENOMIC DNA]</scope>
    <source>
        <strain evidence="3 4">DSM 101483</strain>
    </source>
</reference>
<accession>A0AA94TIS7</accession>
<dbReference type="AlphaFoldDB" id="A0AA94TIS7"/>
<dbReference type="GO" id="GO:0004066">
    <property type="term" value="F:asparagine synthase (glutamine-hydrolyzing) activity"/>
    <property type="evidence" value="ECO:0007669"/>
    <property type="project" value="InterPro"/>
</dbReference>
<dbReference type="PANTHER" id="PTHR43169">
    <property type="entry name" value="EXSB FAMILY PROTEIN"/>
    <property type="match status" value="1"/>
</dbReference>
<dbReference type="Gene3D" id="3.40.50.620">
    <property type="entry name" value="HUPs"/>
    <property type="match status" value="1"/>
</dbReference>
<evidence type="ECO:0000256" key="1">
    <source>
        <dbReference type="PIRSR" id="PIRSR006661-1"/>
    </source>
</evidence>
<dbReference type="Proteomes" id="UP000295506">
    <property type="component" value="Unassembled WGS sequence"/>
</dbReference>
<dbReference type="InterPro" id="IPR052188">
    <property type="entry name" value="Ni-pincer_cofactor_biosynth"/>
</dbReference>
<dbReference type="EMBL" id="SOBK01000007">
    <property type="protein sequence ID" value="TDT87835.1"/>
    <property type="molecule type" value="Genomic_DNA"/>
</dbReference>
<dbReference type="InterPro" id="IPR014729">
    <property type="entry name" value="Rossmann-like_a/b/a_fold"/>
</dbReference>
<organism evidence="3 4">
    <name type="scientific">Pseudodesulfovibrio indicus</name>
    <dbReference type="NCBI Taxonomy" id="1716143"/>
    <lineage>
        <taxon>Bacteria</taxon>
        <taxon>Pseudomonadati</taxon>
        <taxon>Thermodesulfobacteriota</taxon>
        <taxon>Desulfovibrionia</taxon>
        <taxon>Desulfovibrionales</taxon>
        <taxon>Desulfovibrionaceae</taxon>
    </lineage>
</organism>
<dbReference type="GO" id="GO:0006529">
    <property type="term" value="P:asparagine biosynthetic process"/>
    <property type="evidence" value="ECO:0007669"/>
    <property type="project" value="InterPro"/>
</dbReference>
<feature type="domain" description="Asparagine synthetase" evidence="2">
    <location>
        <begin position="21"/>
        <end position="85"/>
    </location>
</feature>
<evidence type="ECO:0000259" key="2">
    <source>
        <dbReference type="Pfam" id="PF00733"/>
    </source>
</evidence>
<dbReference type="PANTHER" id="PTHR43169:SF2">
    <property type="entry name" value="NAD_GMP SYNTHASE DOMAIN-CONTAINING PROTEIN"/>
    <property type="match status" value="1"/>
</dbReference>
<feature type="active site" description="Nucleophile and sulfur donor" evidence="1">
    <location>
        <position position="172"/>
    </location>
</feature>
<comment type="caution">
    <text evidence="3">The sequence shown here is derived from an EMBL/GenBank/DDBJ whole genome shotgun (WGS) entry which is preliminary data.</text>
</comment>
<proteinExistence type="predicted"/>
<gene>
    <name evidence="3" type="ORF">EDC59_10730</name>
</gene>
<dbReference type="Pfam" id="PF00733">
    <property type="entry name" value="Asn_synthase"/>
    <property type="match status" value="1"/>
</dbReference>
<dbReference type="PIRSF" id="PIRSF006661">
    <property type="entry name" value="PP-lp_UCP006661"/>
    <property type="match status" value="1"/>
</dbReference>
<protein>
    <recommendedName>
        <fullName evidence="2">Asparagine synthetase domain-containing protein</fullName>
    </recommendedName>
</protein>
<dbReference type="GO" id="GO:0016783">
    <property type="term" value="F:sulfurtransferase activity"/>
    <property type="evidence" value="ECO:0007669"/>
    <property type="project" value="InterPro"/>
</dbReference>
<dbReference type="InterPro" id="IPR001962">
    <property type="entry name" value="Asn_synthase"/>
</dbReference>
<name>A0AA94TIS7_9BACT</name>
<sequence>MTLESLVFSIRNLAGMERQGAVAFSGGVDSALVAAATQRALGHRAVACTVVSELTTGRDLLRASEAAAAIGIRHIELPVSALAVAGVRRNQSDRCYHCKQLVFRTIQEAVGDSALLLDGTNDEDDPARPGMKAALEFGVFSGLKKSGLRKADVRRLAREIGLPNWDAHSESCLATRVREGQELSVEILTGIEAMESRLDEFGVHTARVRIDNLVATVEFEPQYSEIMETNRDNIVAQARRLGLRSCLFKEWRG</sequence>
<evidence type="ECO:0000313" key="4">
    <source>
        <dbReference type="Proteomes" id="UP000295506"/>
    </source>
</evidence>
<evidence type="ECO:0000313" key="3">
    <source>
        <dbReference type="EMBL" id="TDT87835.1"/>
    </source>
</evidence>
<dbReference type="SUPFAM" id="SSF52402">
    <property type="entry name" value="Adenine nucleotide alpha hydrolases-like"/>
    <property type="match status" value="1"/>
</dbReference>